<comment type="caution">
    <text evidence="2">The sequence shown here is derived from an EMBL/GenBank/DDBJ whole genome shotgun (WGS) entry which is preliminary data.</text>
</comment>
<organism evidence="2 3">
    <name type="scientific">Pacificimonas pallii</name>
    <dbReference type="NCBI Taxonomy" id="2827236"/>
    <lineage>
        <taxon>Bacteria</taxon>
        <taxon>Pseudomonadati</taxon>
        <taxon>Pseudomonadota</taxon>
        <taxon>Alphaproteobacteria</taxon>
        <taxon>Sphingomonadales</taxon>
        <taxon>Sphingosinicellaceae</taxon>
        <taxon>Pacificimonas</taxon>
    </lineage>
</organism>
<keyword evidence="3" id="KW-1185">Reference proteome</keyword>
<sequence>MFEFIEAQLIIFEGSSSSLIQVPKIHNSDLTQISMESRSDSNISDASALIDVLVEGDADPLPSVDFDLMGATILSRGLSPTDPVGLLKDLGFGDIDALYGQNGEDREESEEGEEDEIIVIGEREDDNDIGDDPHGDEEEEQDNYGDTDDEADEGNEDPGNEGREDSDSHDVAVNIPNPTQTEQAAIDKLKADILKVGAAINALASNAQITLGDGTVVTGAELKAAWANTDFTVNPAQYNGYANRSGRGEADFNGGNPEISLNIDVIQAYQAHQGGGNYLILHELGHFSENNNNYLSETEANDVARAIAATAGLSTYALATYSTGSPLTFTTPGG</sequence>
<dbReference type="EMBL" id="JAGSPA010000003">
    <property type="protein sequence ID" value="MBV7257178.1"/>
    <property type="molecule type" value="Genomic_DNA"/>
</dbReference>
<evidence type="ECO:0000313" key="3">
    <source>
        <dbReference type="Proteomes" id="UP000722336"/>
    </source>
</evidence>
<feature type="compositionally biased region" description="Basic and acidic residues" evidence="1">
    <location>
        <begin position="160"/>
        <end position="170"/>
    </location>
</feature>
<protein>
    <submittedName>
        <fullName evidence="2">Uncharacterized protein</fullName>
    </submittedName>
</protein>
<feature type="compositionally biased region" description="Acidic residues" evidence="1">
    <location>
        <begin position="105"/>
        <end position="159"/>
    </location>
</feature>
<dbReference type="Proteomes" id="UP000722336">
    <property type="component" value="Unassembled WGS sequence"/>
</dbReference>
<gene>
    <name evidence="2" type="ORF">KCG44_10330</name>
</gene>
<evidence type="ECO:0000313" key="2">
    <source>
        <dbReference type="EMBL" id="MBV7257178.1"/>
    </source>
</evidence>
<evidence type="ECO:0000256" key="1">
    <source>
        <dbReference type="SAM" id="MobiDB-lite"/>
    </source>
</evidence>
<dbReference type="RefSeq" id="WP_218446006.1">
    <property type="nucleotide sequence ID" value="NZ_JAGSPA010000003.1"/>
</dbReference>
<reference evidence="2 3" key="1">
    <citation type="submission" date="2021-04" db="EMBL/GenBank/DDBJ databases">
        <authorList>
            <person name="Pira H."/>
            <person name="Risdian C."/>
            <person name="Wink J."/>
        </authorList>
    </citation>
    <scope>NUCLEOTIDE SEQUENCE [LARGE SCALE GENOMIC DNA]</scope>
    <source>
        <strain evidence="2 3">WHA3</strain>
    </source>
</reference>
<feature type="region of interest" description="Disordered" evidence="1">
    <location>
        <begin position="99"/>
        <end position="175"/>
    </location>
</feature>
<accession>A0ABS6SGL2</accession>
<name>A0ABS6SGL2_9SPHN</name>
<proteinExistence type="predicted"/>